<dbReference type="GO" id="GO:0032259">
    <property type="term" value="P:methylation"/>
    <property type="evidence" value="ECO:0007669"/>
    <property type="project" value="UniProtKB-KW"/>
</dbReference>
<comment type="catalytic activity">
    <reaction evidence="6">
        <text>cytidine(1402) in 16S rRNA + S-adenosyl-L-methionine = N(4)-methylcytidine(1402) in 16S rRNA + S-adenosyl-L-homocysteine + H(+)</text>
        <dbReference type="Rhea" id="RHEA:42928"/>
        <dbReference type="Rhea" id="RHEA-COMP:10286"/>
        <dbReference type="Rhea" id="RHEA-COMP:10287"/>
        <dbReference type="ChEBI" id="CHEBI:15378"/>
        <dbReference type="ChEBI" id="CHEBI:57856"/>
        <dbReference type="ChEBI" id="CHEBI:59789"/>
        <dbReference type="ChEBI" id="CHEBI:74506"/>
        <dbReference type="ChEBI" id="CHEBI:82748"/>
        <dbReference type="EC" id="2.1.1.199"/>
    </reaction>
</comment>
<dbReference type="Proteomes" id="UP000060487">
    <property type="component" value="Unassembled WGS sequence"/>
</dbReference>
<keyword evidence="5 6" id="KW-0949">S-adenosyl-L-methionine</keyword>
<gene>
    <name evidence="6 7" type="primary">rsmH</name>
    <name evidence="7" type="ORF">ASN18_1186</name>
</gene>
<dbReference type="Pfam" id="PF01795">
    <property type="entry name" value="Methyltransf_5"/>
    <property type="match status" value="1"/>
</dbReference>
<evidence type="ECO:0000256" key="3">
    <source>
        <dbReference type="ARBA" id="ARBA00022603"/>
    </source>
</evidence>
<dbReference type="InterPro" id="IPR023397">
    <property type="entry name" value="SAM-dep_MeTrfase_MraW_recog"/>
</dbReference>
<evidence type="ECO:0000256" key="2">
    <source>
        <dbReference type="ARBA" id="ARBA00022552"/>
    </source>
</evidence>
<comment type="subcellular location">
    <subcellularLocation>
        <location evidence="6">Cytoplasm</location>
    </subcellularLocation>
</comment>
<reference evidence="7 8" key="1">
    <citation type="submission" date="2015-11" db="EMBL/GenBank/DDBJ databases">
        <authorList>
            <person name="Lin W."/>
        </authorList>
    </citation>
    <scope>NUCLEOTIDE SEQUENCE [LARGE SCALE GENOMIC DNA]</scope>
    <source>
        <strain evidence="7 8">HCH-1</strain>
    </source>
</reference>
<dbReference type="RefSeq" id="WP_085051830.1">
    <property type="nucleotide sequence ID" value="NZ_LNQR01000037.1"/>
</dbReference>
<comment type="function">
    <text evidence="6">Specifically methylates the N4 position of cytidine in position 1402 (C1402) of 16S rRNA.</text>
</comment>
<comment type="similarity">
    <text evidence="1 6">Belongs to the methyltransferase superfamily. RsmH family.</text>
</comment>
<keyword evidence="4 6" id="KW-0808">Transferase</keyword>
<protein>
    <recommendedName>
        <fullName evidence="6">Ribosomal RNA small subunit methyltransferase H</fullName>
        <ecNumber evidence="6">2.1.1.199</ecNumber>
    </recommendedName>
    <alternativeName>
        <fullName evidence="6">16S rRNA m(4)C1402 methyltransferase</fullName>
    </alternativeName>
    <alternativeName>
        <fullName evidence="6">rRNA (cytosine-N(4)-)-methyltransferase RsmH</fullName>
    </alternativeName>
</protein>
<dbReference type="SUPFAM" id="SSF53335">
    <property type="entry name" value="S-adenosyl-L-methionine-dependent methyltransferases"/>
    <property type="match status" value="1"/>
</dbReference>
<feature type="binding site" evidence="6">
    <location>
        <position position="106"/>
    </location>
    <ligand>
        <name>S-adenosyl-L-methionine</name>
        <dbReference type="ChEBI" id="CHEBI:59789"/>
    </ligand>
</feature>
<feature type="binding site" evidence="6">
    <location>
        <position position="60"/>
    </location>
    <ligand>
        <name>S-adenosyl-L-methionine</name>
        <dbReference type="ChEBI" id="CHEBI:59789"/>
    </ligand>
</feature>
<evidence type="ECO:0000313" key="7">
    <source>
        <dbReference type="EMBL" id="KWT89799.1"/>
    </source>
</evidence>
<evidence type="ECO:0000313" key="8">
    <source>
        <dbReference type="Proteomes" id="UP000060487"/>
    </source>
</evidence>
<feature type="binding site" evidence="6">
    <location>
        <begin position="40"/>
        <end position="42"/>
    </location>
    <ligand>
        <name>S-adenosyl-L-methionine</name>
        <dbReference type="ChEBI" id="CHEBI:59789"/>
    </ligand>
</feature>
<dbReference type="HAMAP" id="MF_01007">
    <property type="entry name" value="16SrRNA_methyltr_H"/>
    <property type="match status" value="1"/>
</dbReference>
<keyword evidence="6" id="KW-0963">Cytoplasm</keyword>
<organism evidence="7 8">
    <name type="scientific">Candidatus Magnetominusculus xianensis</name>
    <dbReference type="NCBI Taxonomy" id="1748249"/>
    <lineage>
        <taxon>Bacteria</taxon>
        <taxon>Pseudomonadati</taxon>
        <taxon>Nitrospirota</taxon>
        <taxon>Nitrospiria</taxon>
        <taxon>Nitrospirales</taxon>
        <taxon>Nitrospiraceae</taxon>
        <taxon>Candidatus Magnetominusculus</taxon>
    </lineage>
</organism>
<keyword evidence="2 6" id="KW-0698">rRNA processing</keyword>
<feature type="binding site" evidence="6">
    <location>
        <position position="113"/>
    </location>
    <ligand>
        <name>S-adenosyl-L-methionine</name>
        <dbReference type="ChEBI" id="CHEBI:59789"/>
    </ligand>
</feature>
<dbReference type="NCBIfam" id="TIGR00006">
    <property type="entry name" value="16S rRNA (cytosine(1402)-N(4))-methyltransferase RsmH"/>
    <property type="match status" value="1"/>
</dbReference>
<dbReference type="InterPro" id="IPR002903">
    <property type="entry name" value="RsmH"/>
</dbReference>
<dbReference type="Gene3D" id="3.40.50.150">
    <property type="entry name" value="Vaccinia Virus protein VP39"/>
    <property type="match status" value="1"/>
</dbReference>
<keyword evidence="3 6" id="KW-0489">Methyltransferase</keyword>
<evidence type="ECO:0000256" key="1">
    <source>
        <dbReference type="ARBA" id="ARBA00010396"/>
    </source>
</evidence>
<proteinExistence type="inferred from homology"/>
<dbReference type="PANTHER" id="PTHR11265">
    <property type="entry name" value="S-ADENOSYL-METHYLTRANSFERASE MRAW"/>
    <property type="match status" value="1"/>
</dbReference>
<evidence type="ECO:0000256" key="6">
    <source>
        <dbReference type="HAMAP-Rule" id="MF_01007"/>
    </source>
</evidence>
<feature type="binding site" evidence="6">
    <location>
        <position position="85"/>
    </location>
    <ligand>
        <name>S-adenosyl-L-methionine</name>
        <dbReference type="ChEBI" id="CHEBI:59789"/>
    </ligand>
</feature>
<dbReference type="EC" id="2.1.1.199" evidence="6"/>
<name>A0ABR5SKB2_9BACT</name>
<dbReference type="Gene3D" id="1.10.150.170">
    <property type="entry name" value="Putative methyltransferase TM0872, insert domain"/>
    <property type="match status" value="1"/>
</dbReference>
<keyword evidence="8" id="KW-1185">Reference proteome</keyword>
<dbReference type="SUPFAM" id="SSF81799">
    <property type="entry name" value="Putative methyltransferase TM0872, insert domain"/>
    <property type="match status" value="1"/>
</dbReference>
<sequence length="299" mass="33203">MEKQLEELKPLHCPVMVEEVMEMLNVQSEGVYMDGTLGLGGHAAEILKRLGDNGRLIGVDKDGDALSYAAKRLQDSRVCYVREDFSHLGHIIKDCGYAAIDGILLDLGMSMAQVKTMDRGFSFNSESRLDMRMDTRASLTAWEVVNRYKIEKIEEILREYGEESRSAKIAKAIVSDRKRTSIDTCRDLAALVERQYGGRGKSHPATKTFQALRIYVNGELTALQGALEASEAALRAGGRLCVISYHSLEDRCVKSFFKNEKAKGTFNLLTVKPITPSALEARQKNPAARSAKLRGGQRL</sequence>
<evidence type="ECO:0000256" key="5">
    <source>
        <dbReference type="ARBA" id="ARBA00022691"/>
    </source>
</evidence>
<accession>A0ABR5SKB2</accession>
<dbReference type="EMBL" id="LNQR01000037">
    <property type="protein sequence ID" value="KWT89799.1"/>
    <property type="molecule type" value="Genomic_DNA"/>
</dbReference>
<dbReference type="GO" id="GO:0008168">
    <property type="term" value="F:methyltransferase activity"/>
    <property type="evidence" value="ECO:0007669"/>
    <property type="project" value="UniProtKB-KW"/>
</dbReference>
<evidence type="ECO:0000256" key="4">
    <source>
        <dbReference type="ARBA" id="ARBA00022679"/>
    </source>
</evidence>
<dbReference type="PANTHER" id="PTHR11265:SF0">
    <property type="entry name" value="12S RRNA N4-METHYLCYTIDINE METHYLTRANSFERASE"/>
    <property type="match status" value="1"/>
</dbReference>
<dbReference type="InterPro" id="IPR029063">
    <property type="entry name" value="SAM-dependent_MTases_sf"/>
</dbReference>
<comment type="caution">
    <text evidence="7">The sequence shown here is derived from an EMBL/GenBank/DDBJ whole genome shotgun (WGS) entry which is preliminary data.</text>
</comment>
<dbReference type="PIRSF" id="PIRSF004486">
    <property type="entry name" value="MraW"/>
    <property type="match status" value="1"/>
</dbReference>